<dbReference type="EMBL" id="JBHTIH010000004">
    <property type="protein sequence ID" value="MFD0739594.1"/>
    <property type="molecule type" value="Genomic_DNA"/>
</dbReference>
<dbReference type="SUPFAM" id="SSF49354">
    <property type="entry name" value="PapD-like"/>
    <property type="match status" value="1"/>
</dbReference>
<keyword evidence="4" id="KW-1185">Reference proteome</keyword>
<reference evidence="4" key="1">
    <citation type="journal article" date="2019" name="Int. J. Syst. Evol. Microbiol.">
        <title>The Global Catalogue of Microorganisms (GCM) 10K type strain sequencing project: providing services to taxonomists for standard genome sequencing and annotation.</title>
        <authorList>
            <consortium name="The Broad Institute Genomics Platform"/>
            <consortium name="The Broad Institute Genome Sequencing Center for Infectious Disease"/>
            <person name="Wu L."/>
            <person name="Ma J."/>
        </authorList>
    </citation>
    <scope>NUCLEOTIDE SEQUENCE [LARGE SCALE GENOMIC DNA]</scope>
    <source>
        <strain evidence="4">CCUG 55491</strain>
    </source>
</reference>
<gene>
    <name evidence="3" type="ORF">ACFQZQ_09920</name>
</gene>
<evidence type="ECO:0000313" key="3">
    <source>
        <dbReference type="EMBL" id="MFD0739594.1"/>
    </source>
</evidence>
<proteinExistence type="predicted"/>
<dbReference type="Proteomes" id="UP001597090">
    <property type="component" value="Unassembled WGS sequence"/>
</dbReference>
<feature type="domain" description="Pili assembly chaperone N-terminal" evidence="2">
    <location>
        <begin position="29"/>
        <end position="144"/>
    </location>
</feature>
<dbReference type="InterPro" id="IPR050643">
    <property type="entry name" value="Periplasmic_pilus_chap"/>
</dbReference>
<dbReference type="PANTHER" id="PTHR30251:SF4">
    <property type="entry name" value="SLR1668 PROTEIN"/>
    <property type="match status" value="1"/>
</dbReference>
<sequence length="238" mass="24911">MNRRRSALVLAAVLALMGGAAHAKGQLQARQTGVDLLPGVRGGRLVLGNAGDAEVAAQVRVYAWTQDGDGDRLVPSNDLAVSPPVAKIPAGGEQLVRIVRTSSTAPAREMAYRVVVDELPGDPGTEVGSAVQVRMRYLIPVFVRVADPAPVAVQCRIEQNQLACANRGGVAAQFGASKLVAADGRTMEITGGLLGYVLAGSARRFELDSKLLGNATAWRKLEVRLNGQPATLDLSATP</sequence>
<dbReference type="Gene3D" id="2.60.40.10">
    <property type="entry name" value="Immunoglobulins"/>
    <property type="match status" value="1"/>
</dbReference>
<accession>A0ABW2YPZ7</accession>
<evidence type="ECO:0000256" key="1">
    <source>
        <dbReference type="SAM" id="SignalP"/>
    </source>
</evidence>
<dbReference type="Pfam" id="PF00345">
    <property type="entry name" value="PapD_N"/>
    <property type="match status" value="1"/>
</dbReference>
<dbReference type="InterPro" id="IPR008962">
    <property type="entry name" value="PapD-like_sf"/>
</dbReference>
<dbReference type="PANTHER" id="PTHR30251">
    <property type="entry name" value="PILUS ASSEMBLY CHAPERONE"/>
    <property type="match status" value="1"/>
</dbReference>
<evidence type="ECO:0000259" key="2">
    <source>
        <dbReference type="Pfam" id="PF00345"/>
    </source>
</evidence>
<evidence type="ECO:0000313" key="4">
    <source>
        <dbReference type="Proteomes" id="UP001597090"/>
    </source>
</evidence>
<dbReference type="InterPro" id="IPR013783">
    <property type="entry name" value="Ig-like_fold"/>
</dbReference>
<feature type="signal peptide" evidence="1">
    <location>
        <begin position="1"/>
        <end position="23"/>
    </location>
</feature>
<comment type="caution">
    <text evidence="3">The sequence shown here is derived from an EMBL/GenBank/DDBJ whole genome shotgun (WGS) entry which is preliminary data.</text>
</comment>
<dbReference type="InterPro" id="IPR016147">
    <property type="entry name" value="Pili_assmbl_chaperone_N"/>
</dbReference>
<protein>
    <submittedName>
        <fullName evidence="3">Molecular chaperone</fullName>
    </submittedName>
</protein>
<keyword evidence="1" id="KW-0732">Signal</keyword>
<name>A0ABW2YPZ7_9GAMM</name>
<dbReference type="RefSeq" id="WP_386812628.1">
    <property type="nucleotide sequence ID" value="NZ_JBHTIH010000004.1"/>
</dbReference>
<organism evidence="3 4">
    <name type="scientific">Lysobacter koreensis</name>
    <dbReference type="NCBI Taxonomy" id="266122"/>
    <lineage>
        <taxon>Bacteria</taxon>
        <taxon>Pseudomonadati</taxon>
        <taxon>Pseudomonadota</taxon>
        <taxon>Gammaproteobacteria</taxon>
        <taxon>Lysobacterales</taxon>
        <taxon>Lysobacteraceae</taxon>
        <taxon>Lysobacter</taxon>
    </lineage>
</organism>
<feature type="chain" id="PRO_5045497160" evidence="1">
    <location>
        <begin position="24"/>
        <end position="238"/>
    </location>
</feature>